<evidence type="ECO:0000256" key="1">
    <source>
        <dbReference type="SAM" id="SignalP"/>
    </source>
</evidence>
<accession>A0A5M8PKR8</accession>
<proteinExistence type="predicted"/>
<gene>
    <name evidence="2" type="ORF">FRX48_06262</name>
</gene>
<organism evidence="2 3">
    <name type="scientific">Lasallia pustulata</name>
    <dbReference type="NCBI Taxonomy" id="136370"/>
    <lineage>
        <taxon>Eukaryota</taxon>
        <taxon>Fungi</taxon>
        <taxon>Dikarya</taxon>
        <taxon>Ascomycota</taxon>
        <taxon>Pezizomycotina</taxon>
        <taxon>Lecanoromycetes</taxon>
        <taxon>OSLEUM clade</taxon>
        <taxon>Umbilicariomycetidae</taxon>
        <taxon>Umbilicariales</taxon>
        <taxon>Umbilicariaceae</taxon>
        <taxon>Lasallia</taxon>
    </lineage>
</organism>
<protein>
    <submittedName>
        <fullName evidence="2">Uncharacterized protein</fullName>
    </submittedName>
</protein>
<evidence type="ECO:0000313" key="3">
    <source>
        <dbReference type="Proteomes" id="UP000324767"/>
    </source>
</evidence>
<feature type="signal peptide" evidence="1">
    <location>
        <begin position="1"/>
        <end position="19"/>
    </location>
</feature>
<dbReference type="AlphaFoldDB" id="A0A5M8PKR8"/>
<name>A0A5M8PKR8_9LECA</name>
<dbReference type="EMBL" id="VXIT01000010">
    <property type="protein sequence ID" value="KAA6409650.1"/>
    <property type="molecule type" value="Genomic_DNA"/>
</dbReference>
<keyword evidence="1" id="KW-0732">Signal</keyword>
<comment type="caution">
    <text evidence="2">The sequence shown here is derived from an EMBL/GenBank/DDBJ whole genome shotgun (WGS) entry which is preliminary data.</text>
</comment>
<dbReference type="OrthoDB" id="5294920at2759"/>
<dbReference type="Proteomes" id="UP000324767">
    <property type="component" value="Unassembled WGS sequence"/>
</dbReference>
<reference evidence="2 3" key="1">
    <citation type="submission" date="2019-09" db="EMBL/GenBank/DDBJ databases">
        <title>The hologenome of the rock-dwelling lichen Lasallia pustulata.</title>
        <authorList>
            <person name="Greshake Tzovaras B."/>
            <person name="Segers F."/>
            <person name="Bicker A."/>
            <person name="Dal Grande F."/>
            <person name="Otte J."/>
            <person name="Hankeln T."/>
            <person name="Schmitt I."/>
            <person name="Ebersberger I."/>
        </authorList>
    </citation>
    <scope>NUCLEOTIDE SEQUENCE [LARGE SCALE GENOMIC DNA]</scope>
    <source>
        <strain evidence="2">A1-1</strain>
    </source>
</reference>
<sequence length="185" mass="20603">MRISLLPFVITITITMVLPVIPSSLLPRSNVCANDGKSKVGSLFTGRGLSTFNITPRVMPRIPCYWCLRQTSTAIFIQYYDTQTWTPYDAPRVLTFLSEVLNEVRQHLSTNTDGPIPNGRVFAENYMINWSVVNDNNHQVTWGVMGSAVETLTNFMVLYGFGTADFTIMDGPNVVGHGSLRPVLP</sequence>
<evidence type="ECO:0000313" key="2">
    <source>
        <dbReference type="EMBL" id="KAA6409650.1"/>
    </source>
</evidence>
<feature type="chain" id="PRO_5024290941" evidence="1">
    <location>
        <begin position="20"/>
        <end position="185"/>
    </location>
</feature>